<reference evidence="1 2" key="1">
    <citation type="submission" date="2018-08" db="EMBL/GenBank/DDBJ databases">
        <title>A genome reference for cultivated species of the human gut microbiota.</title>
        <authorList>
            <person name="Zou Y."/>
            <person name="Xue W."/>
            <person name="Luo G."/>
        </authorList>
    </citation>
    <scope>NUCLEOTIDE SEQUENCE [LARGE SCALE GENOMIC DNA]</scope>
    <source>
        <strain evidence="1 2">AM13-21</strain>
    </source>
</reference>
<comment type="caution">
    <text evidence="1">The sequence shown here is derived from an EMBL/GenBank/DDBJ whole genome shotgun (WGS) entry which is preliminary data.</text>
</comment>
<dbReference type="AlphaFoldDB" id="A0A415BLP6"/>
<dbReference type="Proteomes" id="UP000285777">
    <property type="component" value="Unassembled WGS sequence"/>
</dbReference>
<evidence type="ECO:0000313" key="1">
    <source>
        <dbReference type="EMBL" id="RHI87197.1"/>
    </source>
</evidence>
<organism evidence="1 2">
    <name type="scientific">Phocaeicola vulgatus</name>
    <name type="common">Bacteroides vulgatus</name>
    <dbReference type="NCBI Taxonomy" id="821"/>
    <lineage>
        <taxon>Bacteria</taxon>
        <taxon>Pseudomonadati</taxon>
        <taxon>Bacteroidota</taxon>
        <taxon>Bacteroidia</taxon>
        <taxon>Bacteroidales</taxon>
        <taxon>Bacteroidaceae</taxon>
        <taxon>Phocaeicola</taxon>
    </lineage>
</organism>
<proteinExistence type="predicted"/>
<dbReference type="EMBL" id="QRLF01000033">
    <property type="protein sequence ID" value="RHI87197.1"/>
    <property type="molecule type" value="Genomic_DNA"/>
</dbReference>
<evidence type="ECO:0008006" key="3">
    <source>
        <dbReference type="Google" id="ProtNLM"/>
    </source>
</evidence>
<evidence type="ECO:0000313" key="2">
    <source>
        <dbReference type="Proteomes" id="UP000285777"/>
    </source>
</evidence>
<name>A0A415BLP6_PHOVU</name>
<sequence length="307" mass="36259">MLQVIVFSFNRALQLDTLLHTMLEHWKSPDYQLDVVYNSSSNDFQKGYDRLIRKLSRYSFIHFHKEQETTHRVSLLELLYPHNLKRWMQYSYLRYPRSNFRSLVIDLMEKSDASHIMFMTDDAMYVDDVNLNQKVFDWILSNPLQNQYSLRVGIGMNDEEAHYSDNGEYLEWNFSKEKVSTNWGYRFSVDAHIYAKTTVLKLYKRNLFVNPNSLEGPVEGDARRSGLLDNGRGQRHAVLLSFPINMVQTVSDNETLGLSTEKLNQYYLNGYTMRYPIPEKIDVFQIYPNHLIFSRNGVETMTKIDKL</sequence>
<accession>A0A415BLP6</accession>
<protein>
    <recommendedName>
        <fullName evidence="3">Glycosyltransferase family 2 protein</fullName>
    </recommendedName>
</protein>
<gene>
    <name evidence="1" type="ORF">DW150_17420</name>
</gene>
<dbReference type="RefSeq" id="WP_118291669.1">
    <property type="nucleotide sequence ID" value="NZ_QRLF01000033.1"/>
</dbReference>